<dbReference type="GO" id="GO:0005829">
    <property type="term" value="C:cytosol"/>
    <property type="evidence" value="ECO:0007669"/>
    <property type="project" value="TreeGrafter"/>
</dbReference>
<evidence type="ECO:0000256" key="1">
    <source>
        <dbReference type="ARBA" id="ARBA00004453"/>
    </source>
</evidence>
<dbReference type="SMART" id="SM00528">
    <property type="entry name" value="HNS"/>
    <property type="match status" value="1"/>
</dbReference>
<reference evidence="6 7" key="1">
    <citation type="submission" date="2018-11" db="EMBL/GenBank/DDBJ databases">
        <title>Gemmobacter sp. nov., YIM 102744-1 draft genome.</title>
        <authorList>
            <person name="Li G."/>
            <person name="Jiang Y."/>
        </authorList>
    </citation>
    <scope>NUCLEOTIDE SEQUENCE [LARGE SCALE GENOMIC DNA]</scope>
    <source>
        <strain evidence="6 7">YIM 102744-1</strain>
    </source>
</reference>
<protein>
    <submittedName>
        <fullName evidence="6">H-NS histone family protein</fullName>
    </submittedName>
</protein>
<dbReference type="Pfam" id="PF00816">
    <property type="entry name" value="Histone_HNS"/>
    <property type="match status" value="1"/>
</dbReference>
<dbReference type="InterPro" id="IPR027444">
    <property type="entry name" value="H-NS_C_dom"/>
</dbReference>
<keyword evidence="3" id="KW-0963">Cytoplasm</keyword>
<gene>
    <name evidence="6" type="ORF">EG244_10390</name>
</gene>
<dbReference type="RefSeq" id="WP_124964939.1">
    <property type="nucleotide sequence ID" value="NZ_RRAZ01000013.1"/>
</dbReference>
<evidence type="ECO:0000256" key="2">
    <source>
        <dbReference type="ARBA" id="ARBA00010610"/>
    </source>
</evidence>
<name>A0A3P3DKQ3_9RHOB</name>
<feature type="domain" description="DNA-binding protein H-NS-like C-terminal" evidence="5">
    <location>
        <begin position="75"/>
        <end position="120"/>
    </location>
</feature>
<comment type="subcellular location">
    <subcellularLocation>
        <location evidence="1">Cytoplasm</location>
        <location evidence="1">Nucleoid</location>
    </subcellularLocation>
</comment>
<dbReference type="EMBL" id="RRAZ01000013">
    <property type="protein sequence ID" value="RRH74484.1"/>
    <property type="molecule type" value="Genomic_DNA"/>
</dbReference>
<dbReference type="PANTHER" id="PTHR38097:SF2">
    <property type="entry name" value="DNA-BINDING PROTEIN STPA"/>
    <property type="match status" value="1"/>
</dbReference>
<evidence type="ECO:0000259" key="5">
    <source>
        <dbReference type="SMART" id="SM00528"/>
    </source>
</evidence>
<dbReference type="GO" id="GO:0003680">
    <property type="term" value="F:minor groove of adenine-thymine-rich DNA binding"/>
    <property type="evidence" value="ECO:0007669"/>
    <property type="project" value="TreeGrafter"/>
</dbReference>
<dbReference type="Proteomes" id="UP000282125">
    <property type="component" value="Unassembled WGS sequence"/>
</dbReference>
<dbReference type="GO" id="GO:0009295">
    <property type="term" value="C:nucleoid"/>
    <property type="evidence" value="ECO:0007669"/>
    <property type="project" value="UniProtKB-SubCell"/>
</dbReference>
<comment type="similarity">
    <text evidence="2">Belongs to the histone-like protein H-NS family.</text>
</comment>
<comment type="caution">
    <text evidence="6">The sequence shown here is derived from an EMBL/GenBank/DDBJ whole genome shotgun (WGS) entry which is preliminary data.</text>
</comment>
<sequence>MSAPLLTREDLRDLPLEELKELQKIINSAVDDYYKLQVEKALAEAQQVADKYGVDVADVISGLQKSETKKQARATRAKKAPKIKYQHPYNRSLSWTGRGRTPTWIEDLLEGGMTMDELRVE</sequence>
<keyword evidence="4" id="KW-0238">DNA-binding</keyword>
<evidence type="ECO:0000313" key="6">
    <source>
        <dbReference type="EMBL" id="RRH74484.1"/>
    </source>
</evidence>
<dbReference type="GO" id="GO:0032993">
    <property type="term" value="C:protein-DNA complex"/>
    <property type="evidence" value="ECO:0007669"/>
    <property type="project" value="TreeGrafter"/>
</dbReference>
<dbReference type="GO" id="GO:0001217">
    <property type="term" value="F:DNA-binding transcription repressor activity"/>
    <property type="evidence" value="ECO:0007669"/>
    <property type="project" value="TreeGrafter"/>
</dbReference>
<dbReference type="AlphaFoldDB" id="A0A3P3DKQ3"/>
<dbReference type="InterPro" id="IPR037150">
    <property type="entry name" value="H-NS_C_dom_sf"/>
</dbReference>
<dbReference type="Gene3D" id="4.10.430.10">
    <property type="entry name" value="Histone-like protein H-NS, C-terminal domain"/>
    <property type="match status" value="1"/>
</dbReference>
<dbReference type="GO" id="GO:0003681">
    <property type="term" value="F:bent DNA binding"/>
    <property type="evidence" value="ECO:0007669"/>
    <property type="project" value="TreeGrafter"/>
</dbReference>
<dbReference type="GO" id="GO:0000976">
    <property type="term" value="F:transcription cis-regulatory region binding"/>
    <property type="evidence" value="ECO:0007669"/>
    <property type="project" value="TreeGrafter"/>
</dbReference>
<accession>A0A3P3DKQ3</accession>
<dbReference type="PANTHER" id="PTHR38097">
    <property type="match status" value="1"/>
</dbReference>
<evidence type="ECO:0000256" key="4">
    <source>
        <dbReference type="ARBA" id="ARBA00023125"/>
    </source>
</evidence>
<proteinExistence type="inferred from homology"/>
<evidence type="ECO:0000313" key="7">
    <source>
        <dbReference type="Proteomes" id="UP000282125"/>
    </source>
</evidence>
<dbReference type="SUPFAM" id="SSF81273">
    <property type="entry name" value="H-NS histone-like proteins"/>
    <property type="match status" value="1"/>
</dbReference>
<keyword evidence="7" id="KW-1185">Reference proteome</keyword>
<dbReference type="OrthoDB" id="5297879at2"/>
<organism evidence="6 7">
    <name type="scientific">Falsigemmobacter faecalis</name>
    <dbReference type="NCBI Taxonomy" id="2488730"/>
    <lineage>
        <taxon>Bacteria</taxon>
        <taxon>Pseudomonadati</taxon>
        <taxon>Pseudomonadota</taxon>
        <taxon>Alphaproteobacteria</taxon>
        <taxon>Rhodobacterales</taxon>
        <taxon>Paracoccaceae</taxon>
        <taxon>Falsigemmobacter</taxon>
    </lineage>
</organism>
<evidence type="ECO:0000256" key="3">
    <source>
        <dbReference type="ARBA" id="ARBA00022490"/>
    </source>
</evidence>